<evidence type="ECO:0000256" key="5">
    <source>
        <dbReference type="ARBA" id="ARBA00022840"/>
    </source>
</evidence>
<dbReference type="FunFam" id="3.40.50.10330:FF:000005">
    <property type="entry name" value="Sphingosine kinase 2"/>
    <property type="match status" value="1"/>
</dbReference>
<name>A0A5P1EIF6_ASPOF</name>
<dbReference type="Gramene" id="ONK65666">
    <property type="protein sequence ID" value="ONK65666"/>
    <property type="gene ID" value="A4U43_C07F39430"/>
</dbReference>
<dbReference type="GO" id="GO:0046512">
    <property type="term" value="P:sphingosine biosynthetic process"/>
    <property type="evidence" value="ECO:0007669"/>
    <property type="project" value="TreeGrafter"/>
</dbReference>
<organism evidence="10 11">
    <name type="scientific">Asparagus officinalis</name>
    <name type="common">Garden asparagus</name>
    <dbReference type="NCBI Taxonomy" id="4686"/>
    <lineage>
        <taxon>Eukaryota</taxon>
        <taxon>Viridiplantae</taxon>
        <taxon>Streptophyta</taxon>
        <taxon>Embryophyta</taxon>
        <taxon>Tracheophyta</taxon>
        <taxon>Spermatophyta</taxon>
        <taxon>Magnoliopsida</taxon>
        <taxon>Liliopsida</taxon>
        <taxon>Asparagales</taxon>
        <taxon>Asparagaceae</taxon>
        <taxon>Asparagoideae</taxon>
        <taxon>Asparagus</taxon>
    </lineage>
</organism>
<evidence type="ECO:0000313" key="11">
    <source>
        <dbReference type="Proteomes" id="UP000243459"/>
    </source>
</evidence>
<dbReference type="EMBL" id="CM007387">
    <property type="protein sequence ID" value="ONK65666.1"/>
    <property type="molecule type" value="Genomic_DNA"/>
</dbReference>
<feature type="region of interest" description="Disordered" evidence="8">
    <location>
        <begin position="345"/>
        <end position="365"/>
    </location>
</feature>
<dbReference type="PANTHER" id="PTHR12358:SF31">
    <property type="entry name" value="ACYLGLYCEROL KINASE, MITOCHONDRIAL"/>
    <property type="match status" value="1"/>
</dbReference>
<dbReference type="Gene3D" id="2.60.200.40">
    <property type="match status" value="1"/>
</dbReference>
<dbReference type="Gene3D" id="3.40.50.10330">
    <property type="entry name" value="Probable inorganic polyphosphate/atp-NAD kinase, domain 1"/>
    <property type="match status" value="1"/>
</dbReference>
<evidence type="ECO:0000256" key="2">
    <source>
        <dbReference type="ARBA" id="ARBA00022679"/>
    </source>
</evidence>
<evidence type="ECO:0000259" key="9">
    <source>
        <dbReference type="PROSITE" id="PS50146"/>
    </source>
</evidence>
<sequence>MVSEPCKSRGPRKLLKDEGNGSKTQQHPNWIAYGSDPGQWAGLTWRGEEEGEQCLALESEALGFGTDDEDDQRRRIIRVRGFVVVGDRSMGVATKRIGKRSRKDYVLEMDNDEMLNLWNHKFTQCFSSFGRPKRLFIILNPFGGKKCARKIFQNEVKPLLVAAGILYTLQETRYQLHAQEIAYKLDLLKYDGIVCISGDGILVEIVNGLLQREDWDTAIKVPLGIIPAGTGNGMAKSLLDAVGEKYSISNSVFSVIRGHKRSLDVTTVMQGVTKFFSVLMVTWGFIADVDIESEKYRWMGSARLDFYVLLRIMKLRRYHGRVQFVPAPGYEAFGEPLEHNRNGEVVSSTSAQSHGNDSPAEQGGYQGPSICSNSLEWRYLDGPFVNVWLNNVPWSGEDIMPAPEAKFSDGYLDVVITRDCPKSTMLSLMLKMNDGSHVKSPYVMYFKVKAFRLEPGQRVGNSKKGGIIDSDGEVLARGDGTHECHQRSGDLMTYGPPIEMFVDKGLATIFSPKQ</sequence>
<reference evidence="11" key="1">
    <citation type="journal article" date="2017" name="Nat. Commun.">
        <title>The asparagus genome sheds light on the origin and evolution of a young Y chromosome.</title>
        <authorList>
            <person name="Harkess A."/>
            <person name="Zhou J."/>
            <person name="Xu C."/>
            <person name="Bowers J.E."/>
            <person name="Van der Hulst R."/>
            <person name="Ayyampalayam S."/>
            <person name="Mercati F."/>
            <person name="Riccardi P."/>
            <person name="McKain M.R."/>
            <person name="Kakrana A."/>
            <person name="Tang H."/>
            <person name="Ray J."/>
            <person name="Groenendijk J."/>
            <person name="Arikit S."/>
            <person name="Mathioni S.M."/>
            <person name="Nakano M."/>
            <person name="Shan H."/>
            <person name="Telgmann-Rauber A."/>
            <person name="Kanno A."/>
            <person name="Yue Z."/>
            <person name="Chen H."/>
            <person name="Li W."/>
            <person name="Chen Y."/>
            <person name="Xu X."/>
            <person name="Zhang Y."/>
            <person name="Luo S."/>
            <person name="Chen H."/>
            <person name="Gao J."/>
            <person name="Mao Z."/>
            <person name="Pires J.C."/>
            <person name="Luo M."/>
            <person name="Kudrna D."/>
            <person name="Wing R.A."/>
            <person name="Meyers B.C."/>
            <person name="Yi K."/>
            <person name="Kong H."/>
            <person name="Lavrijsen P."/>
            <person name="Sunseri F."/>
            <person name="Falavigna A."/>
            <person name="Ye Y."/>
            <person name="Leebens-Mack J.H."/>
            <person name="Chen G."/>
        </authorList>
    </citation>
    <scope>NUCLEOTIDE SEQUENCE [LARGE SCALE GENOMIC DNA]</scope>
    <source>
        <strain evidence="11">cv. DH0086</strain>
    </source>
</reference>
<gene>
    <name evidence="10" type="ORF">A4U43_C07F39430</name>
</gene>
<proteinExistence type="predicted"/>
<dbReference type="AlphaFoldDB" id="A0A5P1EIF6"/>
<comment type="subcellular location">
    <subcellularLocation>
        <location evidence="1">Vacuole membrane</location>
        <topology evidence="1">Peripheral membrane protein</topology>
    </subcellularLocation>
</comment>
<keyword evidence="5" id="KW-0067">ATP-binding</keyword>
<evidence type="ECO:0000313" key="10">
    <source>
        <dbReference type="EMBL" id="ONK65666.1"/>
    </source>
</evidence>
<evidence type="ECO:0000256" key="6">
    <source>
        <dbReference type="ARBA" id="ARBA00023136"/>
    </source>
</evidence>
<dbReference type="GO" id="GO:0005524">
    <property type="term" value="F:ATP binding"/>
    <property type="evidence" value="ECO:0007669"/>
    <property type="project" value="UniProtKB-KW"/>
</dbReference>
<dbReference type="PANTHER" id="PTHR12358">
    <property type="entry name" value="SPHINGOSINE KINASE"/>
    <property type="match status" value="1"/>
</dbReference>
<dbReference type="Pfam" id="PF00781">
    <property type="entry name" value="DAGK_cat"/>
    <property type="match status" value="1"/>
</dbReference>
<dbReference type="InterPro" id="IPR016064">
    <property type="entry name" value="NAD/diacylglycerol_kinase_sf"/>
</dbReference>
<keyword evidence="3" id="KW-0547">Nucleotide-binding</keyword>
<evidence type="ECO:0000256" key="3">
    <source>
        <dbReference type="ARBA" id="ARBA00022741"/>
    </source>
</evidence>
<dbReference type="Pfam" id="PF19279">
    <property type="entry name" value="YegS_C"/>
    <property type="match status" value="1"/>
</dbReference>
<dbReference type="SMART" id="SM00046">
    <property type="entry name" value="DAGKc"/>
    <property type="match status" value="1"/>
</dbReference>
<evidence type="ECO:0000256" key="1">
    <source>
        <dbReference type="ARBA" id="ARBA00004148"/>
    </source>
</evidence>
<dbReference type="InterPro" id="IPR017438">
    <property type="entry name" value="ATP-NAD_kinase_N"/>
</dbReference>
<feature type="region of interest" description="Disordered" evidence="8">
    <location>
        <begin position="1"/>
        <end position="31"/>
    </location>
</feature>
<dbReference type="OMA" id="QAWSRRI"/>
<keyword evidence="4" id="KW-0418">Kinase</keyword>
<feature type="compositionally biased region" description="Polar residues" evidence="8">
    <location>
        <begin position="345"/>
        <end position="356"/>
    </location>
</feature>
<protein>
    <recommendedName>
        <fullName evidence="7">sphingosine kinase</fullName>
        <ecNumber evidence="7">2.7.1.91</ecNumber>
    </recommendedName>
</protein>
<evidence type="ECO:0000256" key="4">
    <source>
        <dbReference type="ARBA" id="ARBA00022777"/>
    </source>
</evidence>
<keyword evidence="2" id="KW-0808">Transferase</keyword>
<keyword evidence="11" id="KW-1185">Reference proteome</keyword>
<feature type="domain" description="DAGKc" evidence="9">
    <location>
        <begin position="130"/>
        <end position="272"/>
    </location>
</feature>
<dbReference type="GO" id="GO:0071215">
    <property type="term" value="P:cellular response to abscisic acid stimulus"/>
    <property type="evidence" value="ECO:0007669"/>
    <property type="project" value="UniProtKB-ARBA"/>
</dbReference>
<dbReference type="Proteomes" id="UP000243459">
    <property type="component" value="Chromosome 7"/>
</dbReference>
<dbReference type="InterPro" id="IPR001206">
    <property type="entry name" value="Diacylglycerol_kinase_cat_dom"/>
</dbReference>
<dbReference type="PROSITE" id="PS50146">
    <property type="entry name" value="DAGK"/>
    <property type="match status" value="1"/>
</dbReference>
<dbReference type="GO" id="GO:0008481">
    <property type="term" value="F:sphingosine kinase activity"/>
    <property type="evidence" value="ECO:0007669"/>
    <property type="project" value="UniProtKB-EC"/>
</dbReference>
<accession>A0A5P1EIF6</accession>
<dbReference type="GO" id="GO:0005774">
    <property type="term" value="C:vacuolar membrane"/>
    <property type="evidence" value="ECO:0007669"/>
    <property type="project" value="UniProtKB-SubCell"/>
</dbReference>
<dbReference type="SUPFAM" id="SSF111331">
    <property type="entry name" value="NAD kinase/diacylglycerol kinase-like"/>
    <property type="match status" value="1"/>
</dbReference>
<dbReference type="InterPro" id="IPR045540">
    <property type="entry name" value="YegS/DAGK_C"/>
</dbReference>
<dbReference type="EC" id="2.7.1.91" evidence="7"/>
<evidence type="ECO:0000256" key="7">
    <source>
        <dbReference type="ARBA" id="ARBA00044037"/>
    </source>
</evidence>
<dbReference type="InterPro" id="IPR050187">
    <property type="entry name" value="Lipid_Phosphate_FormReg"/>
</dbReference>
<evidence type="ECO:0000256" key="8">
    <source>
        <dbReference type="SAM" id="MobiDB-lite"/>
    </source>
</evidence>
<keyword evidence="6" id="KW-0472">Membrane</keyword>